<feature type="signal peptide" evidence="2">
    <location>
        <begin position="1"/>
        <end position="28"/>
    </location>
</feature>
<dbReference type="Proteomes" id="UP000664288">
    <property type="component" value="Unassembled WGS sequence"/>
</dbReference>
<keyword evidence="2" id="KW-0732">Signal</keyword>
<feature type="domain" description="Pyrroloquinoline quinone-dependent pyranose dehydrogenase beta-propeller" evidence="3">
    <location>
        <begin position="170"/>
        <end position="296"/>
    </location>
</feature>
<dbReference type="InterPro" id="IPR011042">
    <property type="entry name" value="6-blade_b-propeller_TolB-like"/>
</dbReference>
<accession>A0ABS3J168</accession>
<name>A0ABS3J168_9HYPH</name>
<dbReference type="Pfam" id="PF22807">
    <property type="entry name" value="TrAA12"/>
    <property type="match status" value="2"/>
</dbReference>
<feature type="compositionally biased region" description="Low complexity" evidence="1">
    <location>
        <begin position="461"/>
        <end position="495"/>
    </location>
</feature>
<dbReference type="RefSeq" id="WP_207348930.1">
    <property type="nucleotide sequence ID" value="NZ_JAFMPY010000001.1"/>
</dbReference>
<keyword evidence="5" id="KW-1185">Reference proteome</keyword>
<dbReference type="Gene3D" id="2.120.10.30">
    <property type="entry name" value="TolB, C-terminal domain"/>
    <property type="match status" value="1"/>
</dbReference>
<evidence type="ECO:0000313" key="4">
    <source>
        <dbReference type="EMBL" id="MBO0902291.1"/>
    </source>
</evidence>
<dbReference type="InterPro" id="IPR054539">
    <property type="entry name" value="Beta-prop_PDH"/>
</dbReference>
<dbReference type="InterPro" id="IPR011041">
    <property type="entry name" value="Quinoprot_gluc/sorb_DH_b-prop"/>
</dbReference>
<evidence type="ECO:0000259" key="3">
    <source>
        <dbReference type="Pfam" id="PF22807"/>
    </source>
</evidence>
<evidence type="ECO:0000256" key="1">
    <source>
        <dbReference type="SAM" id="MobiDB-lite"/>
    </source>
</evidence>
<dbReference type="SUPFAM" id="SSF50952">
    <property type="entry name" value="Soluble quinoprotein glucose dehydrogenase"/>
    <property type="match status" value="1"/>
</dbReference>
<reference evidence="4 5" key="1">
    <citation type="submission" date="2021-03" db="EMBL/GenBank/DDBJ databases">
        <title>Whole genome sequence of Jiella sp. MQZ13P-4.</title>
        <authorList>
            <person name="Tuo L."/>
        </authorList>
    </citation>
    <scope>NUCLEOTIDE SEQUENCE [LARGE SCALE GENOMIC DNA]</scope>
    <source>
        <strain evidence="4 5">MQZ13P-4</strain>
    </source>
</reference>
<gene>
    <name evidence="4" type="ORF">J1C47_01435</name>
</gene>
<protein>
    <submittedName>
        <fullName evidence="4">Sorbosone dehydrogenase family protein</fullName>
    </submittedName>
</protein>
<organism evidence="4 5">
    <name type="scientific">Jiella sonneratiae</name>
    <dbReference type="NCBI Taxonomy" id="2816856"/>
    <lineage>
        <taxon>Bacteria</taxon>
        <taxon>Pseudomonadati</taxon>
        <taxon>Pseudomonadota</taxon>
        <taxon>Alphaproteobacteria</taxon>
        <taxon>Hyphomicrobiales</taxon>
        <taxon>Aurantimonadaceae</taxon>
        <taxon>Jiella</taxon>
    </lineage>
</organism>
<comment type="caution">
    <text evidence="4">The sequence shown here is derived from an EMBL/GenBank/DDBJ whole genome shotgun (WGS) entry which is preliminary data.</text>
</comment>
<evidence type="ECO:0000256" key="2">
    <source>
        <dbReference type="SAM" id="SignalP"/>
    </source>
</evidence>
<sequence>MTDRPILRSAALAAASCLALVAATPGLAQDGGSDFDISKQIGPDPVLPEPSRSLLPSMKVAEVIGWQDGETPKVPDGLKVTAYAKDLVNPRSVHTLPNGDVLVVQSRGPAGEPQNRPKDIIRGWIMSIAHGGGSGPQKPSNIVTLLRDTDRDGTVDERFDLLTGLDSPFGIAWADDTLYVAATDAILAYPYRLGDTEITAEPKVLTPLPGGPIDHHWTKDLALGPDGKYLYASVGSNSNIVENGIEAEKGRAAIWQVDRQTGAARVFASGLRNPNGLTFQPETGELYAVVNERDELGPNLVPDYMTSVKDGGFYGWPWSYYGNHVDPRVHPQRPDMVAKAIAPDYALSSHVAPLGMTFSFGTAMPSRFAHGAFVGEHGSWNRSFFNGYKVVYVPFENGKPAGKAQDVVTGFIDGDEAHGRPVGLAIDGTGALLVADDAGNTVWRVASADGTVSERPIGSDGRTAAASPASTGAGAGEGNAAAAAGGNGAASQATGVASPDAGGASSGLGTSPAASSDELITGEAPAARPDASAPDPSQTEIAPSALPNGAGETGATAPNGPQ</sequence>
<feature type="region of interest" description="Disordered" evidence="1">
    <location>
        <begin position="452"/>
        <end position="562"/>
    </location>
</feature>
<proteinExistence type="predicted"/>
<dbReference type="PANTHER" id="PTHR33546">
    <property type="entry name" value="LARGE, MULTIFUNCTIONAL SECRETED PROTEIN-RELATED"/>
    <property type="match status" value="1"/>
</dbReference>
<feature type="domain" description="Pyrroloquinoline quinone-dependent pyranose dehydrogenase beta-propeller" evidence="3">
    <location>
        <begin position="340"/>
        <end position="445"/>
    </location>
</feature>
<dbReference type="PANTHER" id="PTHR33546:SF1">
    <property type="entry name" value="LARGE, MULTIFUNCTIONAL SECRETED PROTEIN"/>
    <property type="match status" value="1"/>
</dbReference>
<feature type="compositionally biased region" description="Low complexity" evidence="1">
    <location>
        <begin position="524"/>
        <end position="537"/>
    </location>
</feature>
<evidence type="ECO:0000313" key="5">
    <source>
        <dbReference type="Proteomes" id="UP000664288"/>
    </source>
</evidence>
<dbReference type="EMBL" id="JAFMPY010000001">
    <property type="protein sequence ID" value="MBO0902291.1"/>
    <property type="molecule type" value="Genomic_DNA"/>
</dbReference>
<feature type="chain" id="PRO_5046543389" evidence="2">
    <location>
        <begin position="29"/>
        <end position="562"/>
    </location>
</feature>